<dbReference type="InterPro" id="IPR041492">
    <property type="entry name" value="HAD_2"/>
</dbReference>
<dbReference type="SFLD" id="SFLDS00003">
    <property type="entry name" value="Haloacid_Dehalogenase"/>
    <property type="match status" value="1"/>
</dbReference>
<comment type="pathway">
    <text evidence="3 10">Organic acid metabolism; glycolate biosynthesis; glycolate from 2-phosphoglycolate: step 1/1.</text>
</comment>
<evidence type="ECO:0000256" key="9">
    <source>
        <dbReference type="ARBA" id="ARBA00023277"/>
    </source>
</evidence>
<evidence type="ECO:0000256" key="3">
    <source>
        <dbReference type="ARBA" id="ARBA00004818"/>
    </source>
</evidence>
<dbReference type="UniPathway" id="UPA00865">
    <property type="reaction ID" value="UER00834"/>
</dbReference>
<dbReference type="SFLD" id="SFLDG01135">
    <property type="entry name" value="C1.5.6:_HAD__Beta-PGM__Phospha"/>
    <property type="match status" value="1"/>
</dbReference>
<dbReference type="PANTHER" id="PTHR43434">
    <property type="entry name" value="PHOSPHOGLYCOLATE PHOSPHATASE"/>
    <property type="match status" value="1"/>
</dbReference>
<gene>
    <name evidence="11" type="primary">gph</name>
    <name evidence="11" type="ORF">E7811_08910</name>
</gene>
<comment type="function">
    <text evidence="10">Specifically catalyzes the dephosphorylation of 2-phosphoglycolate. Is involved in the dissimilation of the intracellular 2-phosphoglycolate formed during the DNA repair of 3'-phosphoglycolate ends, a major class of DNA lesions induced by oxidative stress.</text>
</comment>
<dbReference type="SFLD" id="SFLDG01129">
    <property type="entry name" value="C1.5:_HAD__Beta-PGM__Phosphata"/>
    <property type="match status" value="1"/>
</dbReference>
<dbReference type="InterPro" id="IPR036412">
    <property type="entry name" value="HAD-like_sf"/>
</dbReference>
<dbReference type="InterPro" id="IPR023198">
    <property type="entry name" value="PGP-like_dom2"/>
</dbReference>
<dbReference type="RefSeq" id="WP_136394710.1">
    <property type="nucleotide sequence ID" value="NZ_SSND01000002.1"/>
</dbReference>
<dbReference type="PRINTS" id="PR00413">
    <property type="entry name" value="HADHALOGNASE"/>
</dbReference>
<dbReference type="GO" id="GO:0005829">
    <property type="term" value="C:cytosol"/>
    <property type="evidence" value="ECO:0007669"/>
    <property type="project" value="TreeGrafter"/>
</dbReference>
<comment type="caution">
    <text evidence="11">The sequence shown here is derived from an EMBL/GenBank/DDBJ whole genome shotgun (WGS) entry which is preliminary data.</text>
</comment>
<keyword evidence="9 10" id="KW-0119">Carbohydrate metabolism</keyword>
<keyword evidence="12" id="KW-1185">Reference proteome</keyword>
<feature type="active site" description="Nucleophile" evidence="10">
    <location>
        <position position="8"/>
    </location>
</feature>
<evidence type="ECO:0000256" key="2">
    <source>
        <dbReference type="ARBA" id="ARBA00001946"/>
    </source>
</evidence>
<accession>A0A4S3MND5</accession>
<dbReference type="EMBL" id="SSND01000002">
    <property type="protein sequence ID" value="THD83817.1"/>
    <property type="molecule type" value="Genomic_DNA"/>
</dbReference>
<evidence type="ECO:0000256" key="5">
    <source>
        <dbReference type="ARBA" id="ARBA00013078"/>
    </source>
</evidence>
<dbReference type="EC" id="3.1.3.18" evidence="5 10"/>
<keyword evidence="8 10" id="KW-0460">Magnesium</keyword>
<dbReference type="GO" id="GO:0006281">
    <property type="term" value="P:DNA repair"/>
    <property type="evidence" value="ECO:0007669"/>
    <property type="project" value="TreeGrafter"/>
</dbReference>
<evidence type="ECO:0000256" key="8">
    <source>
        <dbReference type="ARBA" id="ARBA00022842"/>
    </source>
</evidence>
<comment type="cofactor">
    <cofactor evidence="2 10">
        <name>Mg(2+)</name>
        <dbReference type="ChEBI" id="CHEBI:18420"/>
    </cofactor>
</comment>
<dbReference type="Proteomes" id="UP000309450">
    <property type="component" value="Unassembled WGS sequence"/>
</dbReference>
<dbReference type="AlphaFoldDB" id="A0A4S3MND5"/>
<dbReference type="Gene3D" id="3.40.50.1000">
    <property type="entry name" value="HAD superfamily/HAD-like"/>
    <property type="match status" value="1"/>
</dbReference>
<dbReference type="HAMAP" id="MF_00495">
    <property type="entry name" value="GPH_hydrolase_bact"/>
    <property type="match status" value="1"/>
</dbReference>
<dbReference type="NCBIfam" id="TIGR01449">
    <property type="entry name" value="PGP_bact"/>
    <property type="match status" value="1"/>
</dbReference>
<dbReference type="PANTHER" id="PTHR43434:SF1">
    <property type="entry name" value="PHOSPHOGLYCOLATE PHOSPHATASE"/>
    <property type="match status" value="1"/>
</dbReference>
<comment type="similarity">
    <text evidence="4 10">Belongs to the HAD-like hydrolase superfamily. CbbY/CbbZ/Gph/YieH family.</text>
</comment>
<dbReference type="InterPro" id="IPR050155">
    <property type="entry name" value="HAD-like_hydrolase_sf"/>
</dbReference>
<dbReference type="SUPFAM" id="SSF56784">
    <property type="entry name" value="HAD-like"/>
    <property type="match status" value="1"/>
</dbReference>
<keyword evidence="6 10" id="KW-0479">Metal-binding</keyword>
<dbReference type="GO" id="GO:0005975">
    <property type="term" value="P:carbohydrate metabolic process"/>
    <property type="evidence" value="ECO:0007669"/>
    <property type="project" value="InterPro"/>
</dbReference>
<comment type="catalytic activity">
    <reaction evidence="1 10">
        <text>2-phosphoglycolate + H2O = glycolate + phosphate</text>
        <dbReference type="Rhea" id="RHEA:14369"/>
        <dbReference type="ChEBI" id="CHEBI:15377"/>
        <dbReference type="ChEBI" id="CHEBI:29805"/>
        <dbReference type="ChEBI" id="CHEBI:43474"/>
        <dbReference type="ChEBI" id="CHEBI:58033"/>
        <dbReference type="EC" id="3.1.3.18"/>
    </reaction>
</comment>
<dbReference type="GO" id="GO:0046295">
    <property type="term" value="P:glycolate biosynthetic process"/>
    <property type="evidence" value="ECO:0007669"/>
    <property type="project" value="UniProtKB-UniRule"/>
</dbReference>
<dbReference type="Pfam" id="PF13419">
    <property type="entry name" value="HAD_2"/>
    <property type="match status" value="1"/>
</dbReference>
<evidence type="ECO:0000256" key="7">
    <source>
        <dbReference type="ARBA" id="ARBA00022801"/>
    </source>
</evidence>
<dbReference type="InterPro" id="IPR037512">
    <property type="entry name" value="PGPase_prok"/>
</dbReference>
<name>A0A4S3MND5_9RHOB</name>
<dbReference type="NCBIfam" id="TIGR01549">
    <property type="entry name" value="HAD-SF-IA-v1"/>
    <property type="match status" value="1"/>
</dbReference>
<evidence type="ECO:0000256" key="1">
    <source>
        <dbReference type="ARBA" id="ARBA00000830"/>
    </source>
</evidence>
<sequence>MRGTIVFDLDGTLIDSAPDIHAASNALLVEDGLPELTFEQVKSFIGKGVPHLVTRVLEASGLDPAGPKHAEFVHRFEARYETAVGLTVTYPGVVPALEALAGAGFALGICTNKPVGPTRAVLDHLDLTRFFGAILGGDSLTVRKPDPAPLHATVAALGGSAERTLYVGDSEVDAETARRAALPFLIYTEGYRKTPVADLPHTAAFSDFADLPALVAHHTPPRP</sequence>
<dbReference type="GO" id="GO:0008967">
    <property type="term" value="F:phosphoglycolate phosphatase activity"/>
    <property type="evidence" value="ECO:0007669"/>
    <property type="project" value="UniProtKB-UniRule"/>
</dbReference>
<keyword evidence="7 10" id="KW-0378">Hydrolase</keyword>
<organism evidence="11 12">
    <name type="scientific">Aliigemmobacter aestuarii</name>
    <dbReference type="NCBI Taxonomy" id="1445661"/>
    <lineage>
        <taxon>Bacteria</taxon>
        <taxon>Pseudomonadati</taxon>
        <taxon>Pseudomonadota</taxon>
        <taxon>Alphaproteobacteria</taxon>
        <taxon>Rhodobacterales</taxon>
        <taxon>Paracoccaceae</taxon>
        <taxon>Aliigemmobacter</taxon>
    </lineage>
</organism>
<feature type="binding site" evidence="10">
    <location>
        <position position="169"/>
    </location>
    <ligand>
        <name>Mg(2+)</name>
        <dbReference type="ChEBI" id="CHEBI:18420"/>
    </ligand>
</feature>
<dbReference type="CDD" id="cd07512">
    <property type="entry name" value="HAD_PGPase"/>
    <property type="match status" value="1"/>
</dbReference>
<proteinExistence type="inferred from homology"/>
<reference evidence="11 12" key="1">
    <citation type="submission" date="2019-04" db="EMBL/GenBank/DDBJ databases">
        <title>Draft genome sequence of Gemmobacter aestuarii sp. nov.</title>
        <authorList>
            <person name="Hameed A."/>
            <person name="Lin S.-Y."/>
            <person name="Shahina M."/>
            <person name="Lai W.-A."/>
            <person name="Young C.-C."/>
        </authorList>
    </citation>
    <scope>NUCLEOTIDE SEQUENCE [LARGE SCALE GENOMIC DNA]</scope>
    <source>
        <strain evidence="11 12">CC-PW-75</strain>
    </source>
</reference>
<feature type="binding site" evidence="10">
    <location>
        <position position="8"/>
    </location>
    <ligand>
        <name>Mg(2+)</name>
        <dbReference type="ChEBI" id="CHEBI:18420"/>
    </ligand>
</feature>
<dbReference type="InterPro" id="IPR023214">
    <property type="entry name" value="HAD_sf"/>
</dbReference>
<evidence type="ECO:0000256" key="4">
    <source>
        <dbReference type="ARBA" id="ARBA00006171"/>
    </source>
</evidence>
<dbReference type="InterPro" id="IPR006439">
    <property type="entry name" value="HAD-SF_hydro_IA"/>
</dbReference>
<evidence type="ECO:0000313" key="12">
    <source>
        <dbReference type="Proteomes" id="UP000309450"/>
    </source>
</evidence>
<feature type="binding site" evidence="10">
    <location>
        <position position="10"/>
    </location>
    <ligand>
        <name>Mg(2+)</name>
        <dbReference type="ChEBI" id="CHEBI:18420"/>
    </ligand>
</feature>
<protein>
    <recommendedName>
        <fullName evidence="5 10">Phosphoglycolate phosphatase</fullName>
        <shortName evidence="10">PGP</shortName>
        <shortName evidence="10">PGPase</shortName>
        <ecNumber evidence="5 10">3.1.3.18</ecNumber>
    </recommendedName>
</protein>
<evidence type="ECO:0000313" key="11">
    <source>
        <dbReference type="EMBL" id="THD83817.1"/>
    </source>
</evidence>
<evidence type="ECO:0000256" key="10">
    <source>
        <dbReference type="HAMAP-Rule" id="MF_00495"/>
    </source>
</evidence>
<dbReference type="Gene3D" id="1.10.150.240">
    <property type="entry name" value="Putative phosphatase, domain 2"/>
    <property type="match status" value="1"/>
</dbReference>
<dbReference type="OrthoDB" id="9793014at2"/>
<evidence type="ECO:0000256" key="6">
    <source>
        <dbReference type="ARBA" id="ARBA00022723"/>
    </source>
</evidence>
<dbReference type="GO" id="GO:0046872">
    <property type="term" value="F:metal ion binding"/>
    <property type="evidence" value="ECO:0007669"/>
    <property type="project" value="UniProtKB-KW"/>
</dbReference>